<dbReference type="Pfam" id="PF11744">
    <property type="entry name" value="ALMT"/>
    <property type="match status" value="1"/>
</dbReference>
<keyword evidence="4" id="KW-0812">Transmembrane</keyword>
<keyword evidence="3" id="KW-0813">Transport</keyword>
<organism evidence="9 10">
    <name type="scientific">Daucus carota subsp. sativus</name>
    <name type="common">Carrot</name>
    <dbReference type="NCBI Taxonomy" id="79200"/>
    <lineage>
        <taxon>Eukaryota</taxon>
        <taxon>Viridiplantae</taxon>
        <taxon>Streptophyta</taxon>
        <taxon>Embryophyta</taxon>
        <taxon>Tracheophyta</taxon>
        <taxon>Spermatophyta</taxon>
        <taxon>Magnoliopsida</taxon>
        <taxon>eudicotyledons</taxon>
        <taxon>Gunneridae</taxon>
        <taxon>Pentapetalae</taxon>
        <taxon>asterids</taxon>
        <taxon>campanulids</taxon>
        <taxon>Apiales</taxon>
        <taxon>Apiaceae</taxon>
        <taxon>Apioideae</taxon>
        <taxon>Scandiceae</taxon>
        <taxon>Daucinae</taxon>
        <taxon>Daucus</taxon>
        <taxon>Daucus sect. Daucus</taxon>
    </lineage>
</organism>
<sequence>MTNIVNEQNSGPIGRAWSWLKALPVNLWLSIADTGCKAKKLGEDDPRRIIHACKVGLAITLVSLFFYFNTLYDGFGVAAMWAVLTVVVVFEFSVGATLGKGVNRAIATLLAGSLGVGAHHLAVLSGEKVEPFAIGTTVFLIAALMTFIRFFPKMKARYDYGLVIFILTFCLISVSGYRDDEVIAMAHKRLSAVFTGGATAILVCILIFPAWAGDDLHKQLATNMEKLATFLEGFGDEYFNISESEITEDKKASLQAYKSVLNSKGTEETLANFAKWEPRHGRFRYRHPWDQYLKVGALVRQCAYSIEALNGYLNLENQIPYEIREKVQQHCTKMSTESSFALTQLALSIRTMTRSPVADSHILKAKIAATSMKSSLKTELWPDTDLFQIVPAVTVASLLADVVACNANLGEAVNELATLAHFKVTTGSNNRKPKVIHRGTSNLSAHHAIAIDA</sequence>
<evidence type="ECO:0000313" key="9">
    <source>
        <dbReference type="EMBL" id="WOG87742.1"/>
    </source>
</evidence>
<evidence type="ECO:0000256" key="1">
    <source>
        <dbReference type="ARBA" id="ARBA00004141"/>
    </source>
</evidence>
<reference evidence="9" key="2">
    <citation type="submission" date="2022-03" db="EMBL/GenBank/DDBJ databases">
        <title>Draft title - Genomic analysis of global carrot germplasm unveils the trajectory of domestication and the origin of high carotenoid orange carrot.</title>
        <authorList>
            <person name="Iorizzo M."/>
            <person name="Ellison S."/>
            <person name="Senalik D."/>
            <person name="Macko-Podgorni A."/>
            <person name="Grzebelus D."/>
            <person name="Bostan H."/>
            <person name="Rolling W."/>
            <person name="Curaba J."/>
            <person name="Simon P."/>
        </authorList>
    </citation>
    <scope>NUCLEOTIDE SEQUENCE</scope>
    <source>
        <tissue evidence="9">Leaf</tissue>
    </source>
</reference>
<evidence type="ECO:0000256" key="6">
    <source>
        <dbReference type="ARBA" id="ARBA00023065"/>
    </source>
</evidence>
<dbReference type="KEGG" id="dcr:108208261"/>
<dbReference type="Gramene" id="KZN05347">
    <property type="protein sequence ID" value="KZN05347"/>
    <property type="gene ID" value="DCAR_006184"/>
</dbReference>
<reference evidence="9" key="1">
    <citation type="journal article" date="2016" name="Nat. Genet.">
        <title>A high-quality carrot genome assembly provides new insights into carotenoid accumulation and asterid genome evolution.</title>
        <authorList>
            <person name="Iorizzo M."/>
            <person name="Ellison S."/>
            <person name="Senalik D."/>
            <person name="Zeng P."/>
            <person name="Satapoomin P."/>
            <person name="Huang J."/>
            <person name="Bowman M."/>
            <person name="Iovene M."/>
            <person name="Sanseverino W."/>
            <person name="Cavagnaro P."/>
            <person name="Yildiz M."/>
            <person name="Macko-Podgorni A."/>
            <person name="Moranska E."/>
            <person name="Grzebelus E."/>
            <person name="Grzebelus D."/>
            <person name="Ashrafi H."/>
            <person name="Zheng Z."/>
            <person name="Cheng S."/>
            <person name="Spooner D."/>
            <person name="Van Deynze A."/>
            <person name="Simon P."/>
        </authorList>
    </citation>
    <scope>NUCLEOTIDE SEQUENCE</scope>
    <source>
        <tissue evidence="9">Leaf</tissue>
    </source>
</reference>
<evidence type="ECO:0000256" key="8">
    <source>
        <dbReference type="ARBA" id="ARBA00023303"/>
    </source>
</evidence>
<dbReference type="Proteomes" id="UP000077755">
    <property type="component" value="Chromosome 2"/>
</dbReference>
<keyword evidence="6" id="KW-0406">Ion transport</keyword>
<dbReference type="InterPro" id="IPR020966">
    <property type="entry name" value="ALMT"/>
</dbReference>
<dbReference type="EMBL" id="CP093344">
    <property type="protein sequence ID" value="WOG87742.1"/>
    <property type="molecule type" value="Genomic_DNA"/>
</dbReference>
<keyword evidence="10" id="KW-1185">Reference proteome</keyword>
<comment type="similarity">
    <text evidence="2">Belongs to the aromatic acid exporter (TC 2.A.85) family.</text>
</comment>
<comment type="subcellular location">
    <subcellularLocation>
        <location evidence="1">Membrane</location>
        <topology evidence="1">Multi-pass membrane protein</topology>
    </subcellularLocation>
</comment>
<evidence type="ECO:0000256" key="3">
    <source>
        <dbReference type="ARBA" id="ARBA00022448"/>
    </source>
</evidence>
<dbReference type="OMA" id="GSTGCAM"/>
<keyword evidence="5" id="KW-1133">Transmembrane helix</keyword>
<evidence type="ECO:0000256" key="4">
    <source>
        <dbReference type="ARBA" id="ARBA00022692"/>
    </source>
</evidence>
<evidence type="ECO:0000256" key="2">
    <source>
        <dbReference type="ARBA" id="ARBA00007079"/>
    </source>
</evidence>
<proteinExistence type="inferred from homology"/>
<protein>
    <submittedName>
        <fullName evidence="9">Uncharacterized protein</fullName>
    </submittedName>
</protein>
<dbReference type="OrthoDB" id="68611at2759"/>
<keyword evidence="7" id="KW-0472">Membrane</keyword>
<dbReference type="GO" id="GO:0015743">
    <property type="term" value="P:malate transport"/>
    <property type="evidence" value="ECO:0007669"/>
    <property type="project" value="InterPro"/>
</dbReference>
<accession>A0A161Y7B5</accession>
<evidence type="ECO:0000256" key="5">
    <source>
        <dbReference type="ARBA" id="ARBA00022989"/>
    </source>
</evidence>
<dbReference type="GO" id="GO:0016020">
    <property type="term" value="C:membrane"/>
    <property type="evidence" value="ECO:0007669"/>
    <property type="project" value="UniProtKB-SubCell"/>
</dbReference>
<gene>
    <name evidence="9" type="ORF">DCAR_0206973</name>
</gene>
<dbReference type="PANTHER" id="PTHR31086">
    <property type="entry name" value="ALUMINUM-ACTIVATED MALATE TRANSPORTER 10"/>
    <property type="match status" value="1"/>
</dbReference>
<dbReference type="GO" id="GO:0034220">
    <property type="term" value="P:monoatomic ion transmembrane transport"/>
    <property type="evidence" value="ECO:0007669"/>
    <property type="project" value="UniProtKB-KW"/>
</dbReference>
<dbReference type="AlphaFoldDB" id="A0A161Y7B5"/>
<name>A0A161Y7B5_DAUCS</name>
<keyword evidence="8" id="KW-0407">Ion channel</keyword>
<evidence type="ECO:0000256" key="7">
    <source>
        <dbReference type="ARBA" id="ARBA00023136"/>
    </source>
</evidence>
<evidence type="ECO:0000313" key="10">
    <source>
        <dbReference type="Proteomes" id="UP000077755"/>
    </source>
</evidence>